<sequence>MKKVYPDATAALAGVLRDGMMIMAGGFGLSGIPEKLIDAIADSGVTGLTVISNNCGIDGAGLGKLLERGQIKKMISSYVGENKLFAQQYLSGALELEFNPQGTLAERIRAGGAGIPAFFTKTGVGTIVAEGKEVREFDGAQYVMERGLFADLAIVKAWKGDTEGNLIYRKTARNFNPMMATAAKVTVAEVEELVDVGGLDPNQIHTPGIYVKRILEGKNYEKRIEQRTTRPRAA</sequence>
<gene>
    <name evidence="3" type="ORF">E9232_004315</name>
</gene>
<evidence type="ECO:0000256" key="2">
    <source>
        <dbReference type="ARBA" id="ARBA00022679"/>
    </source>
</evidence>
<dbReference type="PANTHER" id="PTHR13707:SF60">
    <property type="entry name" value="ACETATE COA-TRANSFERASE SUBUNIT ALPHA"/>
    <property type="match status" value="1"/>
</dbReference>
<reference evidence="3 4" key="1">
    <citation type="submission" date="2023-07" db="EMBL/GenBank/DDBJ databases">
        <title>Sorghum-associated microbial communities from plants grown in Nebraska, USA.</title>
        <authorList>
            <person name="Schachtman D."/>
        </authorList>
    </citation>
    <scope>NUCLEOTIDE SEQUENCE [LARGE SCALE GENOMIC DNA]</scope>
    <source>
        <strain evidence="3 4">584</strain>
    </source>
</reference>
<dbReference type="InterPro" id="IPR004163">
    <property type="entry name" value="CoA_transf_BS"/>
</dbReference>
<dbReference type="Proteomes" id="UP001262410">
    <property type="component" value="Unassembled WGS sequence"/>
</dbReference>
<accession>A0ABU1JT29</accession>
<protein>
    <submittedName>
        <fullName evidence="3">3-oxoacid CoA-transferase subunit A</fullName>
        <ecNumber evidence="3">2.8.3.5</ecNumber>
    </submittedName>
</protein>
<evidence type="ECO:0000313" key="3">
    <source>
        <dbReference type="EMBL" id="MDR6291781.1"/>
    </source>
</evidence>
<dbReference type="InterPro" id="IPR004165">
    <property type="entry name" value="CoA_trans_fam_I"/>
</dbReference>
<proteinExistence type="inferred from homology"/>
<dbReference type="SMART" id="SM00882">
    <property type="entry name" value="CoA_trans"/>
    <property type="match status" value="1"/>
</dbReference>
<dbReference type="PANTHER" id="PTHR13707">
    <property type="entry name" value="KETOACID-COENZYME A TRANSFERASE"/>
    <property type="match status" value="1"/>
</dbReference>
<dbReference type="SUPFAM" id="SSF100950">
    <property type="entry name" value="NagB/RpiA/CoA transferase-like"/>
    <property type="match status" value="1"/>
</dbReference>
<dbReference type="PROSITE" id="PS01273">
    <property type="entry name" value="COA_TRANSF_1"/>
    <property type="match status" value="1"/>
</dbReference>
<dbReference type="EMBL" id="JAVDPW010000007">
    <property type="protein sequence ID" value="MDR6291781.1"/>
    <property type="molecule type" value="Genomic_DNA"/>
</dbReference>
<dbReference type="RefSeq" id="WP_309797281.1">
    <property type="nucleotide sequence ID" value="NZ_JAVDPW010000007.1"/>
</dbReference>
<keyword evidence="2 3" id="KW-0808">Transferase</keyword>
<dbReference type="GO" id="GO:0008260">
    <property type="term" value="F:succinyl-CoA:3-oxo-acid CoA-transferase activity"/>
    <property type="evidence" value="ECO:0007669"/>
    <property type="project" value="UniProtKB-EC"/>
</dbReference>
<evidence type="ECO:0000313" key="4">
    <source>
        <dbReference type="Proteomes" id="UP001262410"/>
    </source>
</evidence>
<comment type="caution">
    <text evidence="3">The sequence shown here is derived from an EMBL/GenBank/DDBJ whole genome shotgun (WGS) entry which is preliminary data.</text>
</comment>
<dbReference type="Pfam" id="PF01144">
    <property type="entry name" value="CoA_trans"/>
    <property type="match status" value="1"/>
</dbReference>
<keyword evidence="4" id="KW-1185">Reference proteome</keyword>
<dbReference type="EC" id="2.8.3.5" evidence="3"/>
<dbReference type="InterPro" id="IPR012792">
    <property type="entry name" value="3-oxoacid_CoA-transf_A"/>
</dbReference>
<name>A0ABU1JT29_9PROT</name>
<organism evidence="3 4">
    <name type="scientific">Inquilinus ginsengisoli</name>
    <dbReference type="NCBI Taxonomy" id="363840"/>
    <lineage>
        <taxon>Bacteria</taxon>
        <taxon>Pseudomonadati</taxon>
        <taxon>Pseudomonadota</taxon>
        <taxon>Alphaproteobacteria</taxon>
        <taxon>Rhodospirillales</taxon>
        <taxon>Rhodospirillaceae</taxon>
        <taxon>Inquilinus</taxon>
    </lineage>
</organism>
<comment type="similarity">
    <text evidence="1">Belongs to the 3-oxoacid CoA-transferase subunit A family.</text>
</comment>
<evidence type="ECO:0000256" key="1">
    <source>
        <dbReference type="ARBA" id="ARBA00005612"/>
    </source>
</evidence>
<dbReference type="Gene3D" id="3.40.1080.10">
    <property type="entry name" value="Glutaconate Coenzyme A-transferase"/>
    <property type="match status" value="1"/>
</dbReference>
<dbReference type="NCBIfam" id="TIGR02429">
    <property type="entry name" value="pcaI_scoA_fam"/>
    <property type="match status" value="1"/>
</dbReference>
<dbReference type="InterPro" id="IPR037171">
    <property type="entry name" value="NagB/RpiA_transferase-like"/>
</dbReference>